<dbReference type="GO" id="GO:0006357">
    <property type="term" value="P:regulation of transcription by RNA polymerase II"/>
    <property type="evidence" value="ECO:0007669"/>
    <property type="project" value="TreeGrafter"/>
</dbReference>
<evidence type="ECO:0000256" key="2">
    <source>
        <dbReference type="ARBA" id="ARBA00022771"/>
    </source>
</evidence>
<protein>
    <recommendedName>
        <fullName evidence="6">BED-type domain-containing protein</fullName>
    </recommendedName>
</protein>
<evidence type="ECO:0000313" key="7">
    <source>
        <dbReference type="EMBL" id="KAK1678563.1"/>
    </source>
</evidence>
<feature type="compositionally biased region" description="Basic and acidic residues" evidence="5">
    <location>
        <begin position="185"/>
        <end position="195"/>
    </location>
</feature>
<dbReference type="GO" id="GO:0008270">
    <property type="term" value="F:zinc ion binding"/>
    <property type="evidence" value="ECO:0007669"/>
    <property type="project" value="UniProtKB-KW"/>
</dbReference>
<accession>A0AAD8TBC1</accession>
<dbReference type="GO" id="GO:0005634">
    <property type="term" value="C:nucleus"/>
    <property type="evidence" value="ECO:0007669"/>
    <property type="project" value="TreeGrafter"/>
</dbReference>
<dbReference type="PROSITE" id="PS50808">
    <property type="entry name" value="ZF_BED"/>
    <property type="match status" value="1"/>
</dbReference>
<proteinExistence type="predicted"/>
<reference evidence="7" key="1">
    <citation type="submission" date="2023-07" db="EMBL/GenBank/DDBJ databases">
        <title>A chromosome-level genome assembly of Lolium multiflorum.</title>
        <authorList>
            <person name="Chen Y."/>
            <person name="Copetti D."/>
            <person name="Kolliker R."/>
            <person name="Studer B."/>
        </authorList>
    </citation>
    <scope>NUCLEOTIDE SEQUENCE</scope>
    <source>
        <strain evidence="7">02402/16</strain>
        <tissue evidence="7">Leaf</tissue>
    </source>
</reference>
<dbReference type="SMART" id="SM00614">
    <property type="entry name" value="ZnF_BED"/>
    <property type="match status" value="1"/>
</dbReference>
<dbReference type="SUPFAM" id="SSF57667">
    <property type="entry name" value="beta-beta-alpha zinc fingers"/>
    <property type="match status" value="1"/>
</dbReference>
<name>A0AAD8TBC1_LOLMU</name>
<dbReference type="SUPFAM" id="SSF140996">
    <property type="entry name" value="Hermes dimerisation domain"/>
    <property type="match status" value="1"/>
</dbReference>
<feature type="region of interest" description="Disordered" evidence="5">
    <location>
        <begin position="13"/>
        <end position="45"/>
    </location>
</feature>
<feature type="compositionally biased region" description="Polar residues" evidence="5">
    <location>
        <begin position="249"/>
        <end position="263"/>
    </location>
</feature>
<organism evidence="7 8">
    <name type="scientific">Lolium multiflorum</name>
    <name type="common">Italian ryegrass</name>
    <name type="synonym">Lolium perenne subsp. multiflorum</name>
    <dbReference type="NCBI Taxonomy" id="4521"/>
    <lineage>
        <taxon>Eukaryota</taxon>
        <taxon>Viridiplantae</taxon>
        <taxon>Streptophyta</taxon>
        <taxon>Embryophyta</taxon>
        <taxon>Tracheophyta</taxon>
        <taxon>Spermatophyta</taxon>
        <taxon>Magnoliopsida</taxon>
        <taxon>Liliopsida</taxon>
        <taxon>Poales</taxon>
        <taxon>Poaceae</taxon>
        <taxon>BOP clade</taxon>
        <taxon>Pooideae</taxon>
        <taxon>Poodae</taxon>
        <taxon>Poeae</taxon>
        <taxon>Poeae Chloroplast Group 2 (Poeae type)</taxon>
        <taxon>Loliodinae</taxon>
        <taxon>Loliinae</taxon>
        <taxon>Lolium</taxon>
    </lineage>
</organism>
<dbReference type="InterPro" id="IPR036236">
    <property type="entry name" value="Znf_C2H2_sf"/>
</dbReference>
<evidence type="ECO:0000313" key="8">
    <source>
        <dbReference type="Proteomes" id="UP001231189"/>
    </source>
</evidence>
<dbReference type="PANTHER" id="PTHR34396">
    <property type="entry name" value="OS03G0264950 PROTEIN-RELATED"/>
    <property type="match status" value="1"/>
</dbReference>
<dbReference type="Proteomes" id="UP001231189">
    <property type="component" value="Unassembled WGS sequence"/>
</dbReference>
<evidence type="ECO:0000256" key="1">
    <source>
        <dbReference type="ARBA" id="ARBA00022723"/>
    </source>
</evidence>
<dbReference type="EMBL" id="JAUUTY010000002">
    <property type="protein sequence ID" value="KAK1678563.1"/>
    <property type="molecule type" value="Genomic_DNA"/>
</dbReference>
<evidence type="ECO:0000256" key="3">
    <source>
        <dbReference type="ARBA" id="ARBA00022833"/>
    </source>
</evidence>
<dbReference type="PANTHER" id="PTHR34396:SF27">
    <property type="entry name" value="OS08G0208700 PROTEIN"/>
    <property type="match status" value="1"/>
</dbReference>
<dbReference type="AlphaFoldDB" id="A0AAD8TBC1"/>
<evidence type="ECO:0000256" key="4">
    <source>
        <dbReference type="PROSITE-ProRule" id="PRU00027"/>
    </source>
</evidence>
<comment type="caution">
    <text evidence="7">The sequence shown here is derived from an EMBL/GenBank/DDBJ whole genome shotgun (WGS) entry which is preliminary data.</text>
</comment>
<keyword evidence="1" id="KW-0479">Metal-binding</keyword>
<sequence>MLDKEQIRQLTIAKEDVREEPASEGVAEGETASKKLPLRKNKDKRSELVQVKKEKQLGSSHKTQLPVVAEEPKEDVREVLNKEKLHLLDVAEEEVAPEWHAFYSVRLRKHHLRRIYKGSVLLDAEVNRLLLYDIDESFIDEYYLKEGEMIYPEATFSCPCHKVEIGERIFQSKEDIPLPTNNATRTKEERRDEKNRKRLKRKRPDENLERTSNLKKVNKKMMRSPQAKLLRSSIGRFARVASLRKGMSPQAQQTKSESPSVPNVTVHFPSPNLPRAKANSSRFRPRKLKSRIWKEFIPIYEDGKLAEGQCKHCNEVFPASKASGTNHIHRHLQKCLTRSSMHEMVAKLRATTSSPHVSLVDDWNFSQNESRRALSNMIVQHGLPFSIVEYSGFIKFVKCLNPMFKMVSRTTIKEDCLDSYKEQRALLRDVLKNYPKTTNKDVEEEEYLVFYQESECHEETEPTDN</sequence>
<dbReference type="InterPro" id="IPR053031">
    <property type="entry name" value="Cuticle_assoc_protein"/>
</dbReference>
<dbReference type="InterPro" id="IPR003656">
    <property type="entry name" value="Znf_BED"/>
</dbReference>
<feature type="region of interest" description="Disordered" evidence="5">
    <location>
        <begin position="174"/>
        <end position="213"/>
    </location>
</feature>
<keyword evidence="8" id="KW-1185">Reference proteome</keyword>
<keyword evidence="3" id="KW-0862">Zinc</keyword>
<evidence type="ECO:0000259" key="6">
    <source>
        <dbReference type="PROSITE" id="PS50808"/>
    </source>
</evidence>
<keyword evidence="2 4" id="KW-0863">Zinc-finger</keyword>
<feature type="region of interest" description="Disordered" evidence="5">
    <location>
        <begin position="245"/>
        <end position="282"/>
    </location>
</feature>
<gene>
    <name evidence="7" type="ORF">QYE76_039411</name>
</gene>
<evidence type="ECO:0000256" key="5">
    <source>
        <dbReference type="SAM" id="MobiDB-lite"/>
    </source>
</evidence>
<feature type="domain" description="BED-type" evidence="6">
    <location>
        <begin position="287"/>
        <end position="349"/>
    </location>
</feature>
<dbReference type="GO" id="GO:1990837">
    <property type="term" value="F:sequence-specific double-stranded DNA binding"/>
    <property type="evidence" value="ECO:0007669"/>
    <property type="project" value="TreeGrafter"/>
</dbReference>